<dbReference type="SUPFAM" id="SSF50346">
    <property type="entry name" value="PRC-barrel domain"/>
    <property type="match status" value="1"/>
</dbReference>
<evidence type="ECO:0000313" key="2">
    <source>
        <dbReference type="EMBL" id="MBA0015921.1"/>
    </source>
</evidence>
<dbReference type="EMBL" id="JACBNY010000002">
    <property type="protein sequence ID" value="MBA0015921.1"/>
    <property type="molecule type" value="Genomic_DNA"/>
</dbReference>
<dbReference type="RefSeq" id="WP_180745968.1">
    <property type="nucleotide sequence ID" value="NZ_CBCRWQ010000001.1"/>
</dbReference>
<evidence type="ECO:0000313" key="3">
    <source>
        <dbReference type="Proteomes" id="UP000530186"/>
    </source>
</evidence>
<dbReference type="AlphaFoldDB" id="A0A7V8MZN4"/>
<gene>
    <name evidence="2" type="ORF">HZR21_01970</name>
</gene>
<feature type="domain" description="PRC-barrel" evidence="1">
    <location>
        <begin position="89"/>
        <end position="146"/>
    </location>
</feature>
<protein>
    <submittedName>
        <fullName evidence="2">PRC-barrel domain-containing protein</fullName>
    </submittedName>
</protein>
<reference evidence="2 3" key="1">
    <citation type="submission" date="2020-07" db="EMBL/GenBank/DDBJ databases">
        <authorList>
            <person name="Hilgarth M."/>
            <person name="Werum V."/>
            <person name="Vogel R.F."/>
        </authorList>
    </citation>
    <scope>NUCLEOTIDE SEQUENCE [LARGE SCALE GENOMIC DNA]</scope>
    <source>
        <strain evidence="2 3">DSM 28961</strain>
    </source>
</reference>
<dbReference type="Proteomes" id="UP000530186">
    <property type="component" value="Unassembled WGS sequence"/>
</dbReference>
<accession>A0A7V8MZN4</accession>
<dbReference type="InterPro" id="IPR011033">
    <property type="entry name" value="PRC_barrel-like_sf"/>
</dbReference>
<proteinExistence type="predicted"/>
<sequence>MKLVSVLNELPIVGIQEGKVIGITSKVFVSTETRRVKYLIFNMIQNMNVPTAIDFEAVRGLGNDYIVVLTANEIKPFSDKSIHLESTVDMIGTPVLMDLGNKVGKVVDFEINEKTGEISKIILDSDDSFTGQQIISLSEHFIIVTDMPECYQVTGDKKDMIFSSPQECVVDPKEVASDEVDKTDNTLVLDQKILDLLTGQVTVNQTTSEDGKFSIDSGVTLTQQMIEEANQQGVLGDLVMNVE</sequence>
<comment type="caution">
    <text evidence="2">The sequence shown here is derived from an EMBL/GenBank/DDBJ whole genome shotgun (WGS) entry which is preliminary data.</text>
</comment>
<evidence type="ECO:0000259" key="1">
    <source>
        <dbReference type="Pfam" id="PF05239"/>
    </source>
</evidence>
<dbReference type="InterPro" id="IPR027275">
    <property type="entry name" value="PRC-brl_dom"/>
</dbReference>
<dbReference type="Pfam" id="PF05239">
    <property type="entry name" value="PRC"/>
    <property type="match status" value="1"/>
</dbReference>
<keyword evidence="3" id="KW-1185">Reference proteome</keyword>
<dbReference type="Gene3D" id="2.30.30.240">
    <property type="entry name" value="PRC-barrel domain"/>
    <property type="match status" value="1"/>
</dbReference>
<dbReference type="GeneID" id="303194272"/>
<name>A0A7V8MZN4_9LACT</name>
<organism evidence="2 3">
    <name type="scientific">Pseudolactococcus laudensis</name>
    <dbReference type="NCBI Taxonomy" id="1494461"/>
    <lineage>
        <taxon>Bacteria</taxon>
        <taxon>Bacillati</taxon>
        <taxon>Bacillota</taxon>
        <taxon>Bacilli</taxon>
        <taxon>Lactobacillales</taxon>
        <taxon>Streptococcaceae</taxon>
        <taxon>Pseudolactococcus</taxon>
    </lineage>
</organism>